<dbReference type="GO" id="GO:0016020">
    <property type="term" value="C:membrane"/>
    <property type="evidence" value="ECO:0007669"/>
    <property type="project" value="InterPro"/>
</dbReference>
<feature type="transmembrane region" description="Helical" evidence="2">
    <location>
        <begin position="33"/>
        <end position="53"/>
    </location>
</feature>
<protein>
    <submittedName>
        <fullName evidence="4">Uncharacterized membrane protein</fullName>
    </submittedName>
</protein>
<proteinExistence type="inferred from homology"/>
<feature type="transmembrane region" description="Helical" evidence="2">
    <location>
        <begin position="68"/>
        <end position="86"/>
    </location>
</feature>
<reference evidence="4 5" key="1">
    <citation type="submission" date="2016-10" db="EMBL/GenBank/DDBJ databases">
        <authorList>
            <person name="de Groot N.N."/>
        </authorList>
    </citation>
    <scope>NUCLEOTIDE SEQUENCE [LARGE SCALE GENOMIC DNA]</scope>
    <source>
        <strain evidence="4 5">DSM 2784</strain>
    </source>
</reference>
<evidence type="ECO:0000313" key="5">
    <source>
        <dbReference type="Proteomes" id="UP000199208"/>
    </source>
</evidence>
<keyword evidence="2" id="KW-1133">Transmembrane helix</keyword>
<accession>A0A1G5RX40</accession>
<sequence length="303" mass="32404">MNFLGESAAFATAICWTLTGISFEQAGKRVGSFAVNLLRLIIALAMMTVFNFITRGTLIPMDATPTTWLWLSISGLIGFVLGDLFLFQSYLLIGVRVAMVIMASSPIFAALLGFMLFGEKLTLLSFAGMLITIFGIALVVFLRSGGREDKDTTKLTELPLKGLLYAFIGAFGQATGLILSKLGMGPDFSPLAATQIRLIAGLAGFLVLYAIGNRWSEAKVALKNPGAMGFITMGAFFGPFMGVSFSLIAVQATKAAIASTIMALLPVMIIPFSVWLYKERVTFREVIGAVMTVAGVAVMVFGQ</sequence>
<evidence type="ECO:0000256" key="1">
    <source>
        <dbReference type="ARBA" id="ARBA00007362"/>
    </source>
</evidence>
<feature type="transmembrane region" description="Helical" evidence="2">
    <location>
        <begin position="196"/>
        <end position="215"/>
    </location>
</feature>
<dbReference type="InterPro" id="IPR037185">
    <property type="entry name" value="EmrE-like"/>
</dbReference>
<evidence type="ECO:0000313" key="4">
    <source>
        <dbReference type="EMBL" id="SCZ77889.1"/>
    </source>
</evidence>
<dbReference type="AlphaFoldDB" id="A0A1G5RX40"/>
<comment type="similarity">
    <text evidence="1">Belongs to the EamA transporter family.</text>
</comment>
<dbReference type="PANTHER" id="PTHR22911">
    <property type="entry name" value="ACYL-MALONYL CONDENSING ENZYME-RELATED"/>
    <property type="match status" value="1"/>
</dbReference>
<keyword evidence="2" id="KW-0812">Transmembrane</keyword>
<keyword evidence="2" id="KW-0472">Membrane</keyword>
<feature type="transmembrane region" description="Helical" evidence="2">
    <location>
        <begin position="163"/>
        <end position="184"/>
    </location>
</feature>
<dbReference type="OrthoDB" id="161804at2"/>
<feature type="domain" description="EamA" evidence="3">
    <location>
        <begin position="161"/>
        <end position="300"/>
    </location>
</feature>
<dbReference type="EMBL" id="FMWL01000003">
    <property type="protein sequence ID" value="SCZ77889.1"/>
    <property type="molecule type" value="Genomic_DNA"/>
</dbReference>
<dbReference type="PANTHER" id="PTHR22911:SF137">
    <property type="entry name" value="SOLUTE CARRIER FAMILY 35 MEMBER G2-RELATED"/>
    <property type="match status" value="1"/>
</dbReference>
<dbReference type="RefSeq" id="WP_092589779.1">
    <property type="nucleotide sequence ID" value="NZ_FMWL01000003.1"/>
</dbReference>
<feature type="transmembrane region" description="Helical" evidence="2">
    <location>
        <begin position="286"/>
        <end position="302"/>
    </location>
</feature>
<dbReference type="Proteomes" id="UP000199208">
    <property type="component" value="Unassembled WGS sequence"/>
</dbReference>
<organism evidence="4 5">
    <name type="scientific">Acidaminobacter hydrogenoformans DSM 2784</name>
    <dbReference type="NCBI Taxonomy" id="1120920"/>
    <lineage>
        <taxon>Bacteria</taxon>
        <taxon>Bacillati</taxon>
        <taxon>Bacillota</taxon>
        <taxon>Clostridia</taxon>
        <taxon>Peptostreptococcales</taxon>
        <taxon>Acidaminobacteraceae</taxon>
        <taxon>Acidaminobacter</taxon>
    </lineage>
</organism>
<feature type="transmembrane region" description="Helical" evidence="2">
    <location>
        <begin position="227"/>
        <end position="250"/>
    </location>
</feature>
<gene>
    <name evidence="4" type="ORF">SAMN03080599_00997</name>
</gene>
<dbReference type="InterPro" id="IPR000620">
    <property type="entry name" value="EamA_dom"/>
</dbReference>
<feature type="transmembrane region" description="Helical" evidence="2">
    <location>
        <begin position="123"/>
        <end position="142"/>
    </location>
</feature>
<dbReference type="Gene3D" id="1.10.3730.20">
    <property type="match status" value="1"/>
</dbReference>
<name>A0A1G5RX40_9FIRM</name>
<dbReference type="SUPFAM" id="SSF103481">
    <property type="entry name" value="Multidrug resistance efflux transporter EmrE"/>
    <property type="match status" value="2"/>
</dbReference>
<dbReference type="Pfam" id="PF00892">
    <property type="entry name" value="EamA"/>
    <property type="match status" value="2"/>
</dbReference>
<feature type="transmembrane region" description="Helical" evidence="2">
    <location>
        <begin position="256"/>
        <end position="277"/>
    </location>
</feature>
<keyword evidence="5" id="KW-1185">Reference proteome</keyword>
<evidence type="ECO:0000256" key="2">
    <source>
        <dbReference type="SAM" id="Phobius"/>
    </source>
</evidence>
<feature type="transmembrane region" description="Helical" evidence="2">
    <location>
        <begin position="93"/>
        <end position="117"/>
    </location>
</feature>
<evidence type="ECO:0000259" key="3">
    <source>
        <dbReference type="Pfam" id="PF00892"/>
    </source>
</evidence>
<feature type="domain" description="EamA" evidence="3">
    <location>
        <begin position="5"/>
        <end position="140"/>
    </location>
</feature>